<proteinExistence type="predicted"/>
<dbReference type="Gramene" id="EOY14854">
    <property type="protein sequence ID" value="EOY14854"/>
    <property type="gene ID" value="TCM_034112"/>
</dbReference>
<evidence type="ECO:0000313" key="2">
    <source>
        <dbReference type="Proteomes" id="UP000026915"/>
    </source>
</evidence>
<name>A0A061FK25_THECC</name>
<dbReference type="Proteomes" id="UP000026915">
    <property type="component" value="Chromosome 8"/>
</dbReference>
<organism evidence="1 2">
    <name type="scientific">Theobroma cacao</name>
    <name type="common">Cacao</name>
    <name type="synonym">Cocoa</name>
    <dbReference type="NCBI Taxonomy" id="3641"/>
    <lineage>
        <taxon>Eukaryota</taxon>
        <taxon>Viridiplantae</taxon>
        <taxon>Streptophyta</taxon>
        <taxon>Embryophyta</taxon>
        <taxon>Tracheophyta</taxon>
        <taxon>Spermatophyta</taxon>
        <taxon>Magnoliopsida</taxon>
        <taxon>eudicotyledons</taxon>
        <taxon>Gunneridae</taxon>
        <taxon>Pentapetalae</taxon>
        <taxon>rosids</taxon>
        <taxon>malvids</taxon>
        <taxon>Malvales</taxon>
        <taxon>Malvaceae</taxon>
        <taxon>Byttnerioideae</taxon>
        <taxon>Theobroma</taxon>
    </lineage>
</organism>
<accession>A0A061FK25</accession>
<dbReference type="InParanoid" id="A0A061FK25"/>
<dbReference type="EMBL" id="CM001886">
    <property type="protein sequence ID" value="EOY14854.1"/>
    <property type="molecule type" value="Genomic_DNA"/>
</dbReference>
<sequence>MLMDTSWIIMRMSFLGSSAIAKAQNIHENGQDAEPISGFQPKILSNFGLAVPKRMNQTENLGIGCSF</sequence>
<dbReference type="HOGENOM" id="CLU_2817630_0_0_1"/>
<gene>
    <name evidence="1" type="ORF">TCM_034112</name>
</gene>
<dbReference type="AlphaFoldDB" id="A0A061FK25"/>
<keyword evidence="2" id="KW-1185">Reference proteome</keyword>
<reference evidence="1 2" key="1">
    <citation type="journal article" date="2013" name="Genome Biol.">
        <title>The genome sequence of the most widely cultivated cacao type and its use to identify candidate genes regulating pod color.</title>
        <authorList>
            <person name="Motamayor J.C."/>
            <person name="Mockaitis K."/>
            <person name="Schmutz J."/>
            <person name="Haiminen N."/>
            <person name="Iii D.L."/>
            <person name="Cornejo O."/>
            <person name="Findley S.D."/>
            <person name="Zheng P."/>
            <person name="Utro F."/>
            <person name="Royaert S."/>
            <person name="Saski C."/>
            <person name="Jenkins J."/>
            <person name="Podicheti R."/>
            <person name="Zhao M."/>
            <person name="Scheffler B.E."/>
            <person name="Stack J.C."/>
            <person name="Feltus F.A."/>
            <person name="Mustiga G.M."/>
            <person name="Amores F."/>
            <person name="Phillips W."/>
            <person name="Marelli J.P."/>
            <person name="May G.D."/>
            <person name="Shapiro H."/>
            <person name="Ma J."/>
            <person name="Bustamante C.D."/>
            <person name="Schnell R.J."/>
            <person name="Main D."/>
            <person name="Gilbert D."/>
            <person name="Parida L."/>
            <person name="Kuhn D.N."/>
        </authorList>
    </citation>
    <scope>NUCLEOTIDE SEQUENCE [LARGE SCALE GENOMIC DNA]</scope>
    <source>
        <strain evidence="2">cv. Matina 1-6</strain>
    </source>
</reference>
<protein>
    <submittedName>
        <fullName evidence="1">Uncharacterized protein</fullName>
    </submittedName>
</protein>
<evidence type="ECO:0000313" key="1">
    <source>
        <dbReference type="EMBL" id="EOY14854.1"/>
    </source>
</evidence>